<feature type="transmembrane region" description="Helical" evidence="6">
    <location>
        <begin position="43"/>
        <end position="63"/>
    </location>
</feature>
<protein>
    <recommendedName>
        <fullName evidence="10">G-protein coupled receptors family 1 profile domain-containing protein</fullName>
    </recommendedName>
</protein>
<dbReference type="PANTHER" id="PTHR22945:SF26">
    <property type="entry name" value="SERPENTINE RECEPTOR CLASS DELTA-45-RELATED"/>
    <property type="match status" value="1"/>
</dbReference>
<evidence type="ECO:0000256" key="2">
    <source>
        <dbReference type="ARBA" id="ARBA00009166"/>
    </source>
</evidence>
<name>A0A2G5SZC7_9PELO</name>
<keyword evidence="4 6" id="KW-1133">Transmembrane helix</keyword>
<evidence type="ECO:0000256" key="6">
    <source>
        <dbReference type="SAM" id="Phobius"/>
    </source>
</evidence>
<evidence type="ECO:0000256" key="3">
    <source>
        <dbReference type="ARBA" id="ARBA00022692"/>
    </source>
</evidence>
<feature type="transmembrane region" description="Helical" evidence="6">
    <location>
        <begin position="138"/>
        <end position="157"/>
    </location>
</feature>
<proteinExistence type="inferred from homology"/>
<dbReference type="InterPro" id="IPR050920">
    <property type="entry name" value="Nematode_rcpt-like_delta"/>
</dbReference>
<dbReference type="Pfam" id="PF10317">
    <property type="entry name" value="7TM_GPCR_Srd"/>
    <property type="match status" value="1"/>
</dbReference>
<keyword evidence="7" id="KW-0732">Signal</keyword>
<keyword evidence="9" id="KW-1185">Reference proteome</keyword>
<comment type="caution">
    <text evidence="8">The sequence shown here is derived from an EMBL/GenBank/DDBJ whole genome shotgun (WGS) entry which is preliminary data.</text>
</comment>
<evidence type="ECO:0000256" key="1">
    <source>
        <dbReference type="ARBA" id="ARBA00004141"/>
    </source>
</evidence>
<keyword evidence="3 6" id="KW-0812">Transmembrane</keyword>
<keyword evidence="5 6" id="KW-0472">Membrane</keyword>
<evidence type="ECO:0000313" key="8">
    <source>
        <dbReference type="EMBL" id="PIC20485.1"/>
    </source>
</evidence>
<feature type="transmembrane region" description="Helical" evidence="6">
    <location>
        <begin position="79"/>
        <end position="101"/>
    </location>
</feature>
<sequence>MQFITLFIACSLQARQVSSATPIEVWSYGYIRHFDAAILYSLYFLAQSTTLTSMILTFLTIYLKYDTVRSFNKKSNQKYIVMLILFIPVLIVTGAEIFLIITESFSLEDMEKLRKINSNVTDHSVIGYITLKTIPSQAIFFSIIGCVFILPPIGLLIRRKFISIVSATLERTTSTNRKQQNRSFINGLTIQVFLPIICYLPMFIYLFIVIETKTESLFEQYFIAIFMIFPSLLDSYITLYSVKSYRKRIKVIFKLEKAEQPIQVAAIASQL</sequence>
<evidence type="ECO:0000313" key="9">
    <source>
        <dbReference type="Proteomes" id="UP000230233"/>
    </source>
</evidence>
<comment type="subcellular location">
    <subcellularLocation>
        <location evidence="1">Membrane</location>
        <topology evidence="1">Multi-pass membrane protein</topology>
    </subcellularLocation>
</comment>
<dbReference type="SUPFAM" id="SSF81321">
    <property type="entry name" value="Family A G protein-coupled receptor-like"/>
    <property type="match status" value="1"/>
</dbReference>
<reference evidence="9" key="1">
    <citation type="submission" date="2017-10" db="EMBL/GenBank/DDBJ databases">
        <title>Rapid genome shrinkage in a self-fertile nematode reveals novel sperm competition proteins.</title>
        <authorList>
            <person name="Yin D."/>
            <person name="Schwarz E.M."/>
            <person name="Thomas C.G."/>
            <person name="Felde R.L."/>
            <person name="Korf I.F."/>
            <person name="Cutter A.D."/>
            <person name="Schartner C.M."/>
            <person name="Ralston E.J."/>
            <person name="Meyer B.J."/>
            <person name="Haag E.S."/>
        </authorList>
    </citation>
    <scope>NUCLEOTIDE SEQUENCE [LARGE SCALE GENOMIC DNA]</scope>
    <source>
        <strain evidence="9">JU1422</strain>
    </source>
</reference>
<dbReference type="InterPro" id="IPR019421">
    <property type="entry name" value="7TM_GPCR_serpentine_rcpt_Srd"/>
</dbReference>
<dbReference type="Gene3D" id="1.20.1070.10">
    <property type="entry name" value="Rhodopsin 7-helix transmembrane proteins"/>
    <property type="match status" value="1"/>
</dbReference>
<dbReference type="PANTHER" id="PTHR22945">
    <property type="entry name" value="SERPENTINE RECEPTOR, CLASS D DELTA"/>
    <property type="match status" value="1"/>
</dbReference>
<gene>
    <name evidence="8" type="primary">Cnig_chr_X.g25670</name>
    <name evidence="8" type="ORF">B9Z55_025670</name>
</gene>
<organism evidence="8 9">
    <name type="scientific">Caenorhabditis nigoni</name>
    <dbReference type="NCBI Taxonomy" id="1611254"/>
    <lineage>
        <taxon>Eukaryota</taxon>
        <taxon>Metazoa</taxon>
        <taxon>Ecdysozoa</taxon>
        <taxon>Nematoda</taxon>
        <taxon>Chromadorea</taxon>
        <taxon>Rhabditida</taxon>
        <taxon>Rhabditina</taxon>
        <taxon>Rhabditomorpha</taxon>
        <taxon>Rhabditoidea</taxon>
        <taxon>Rhabditidae</taxon>
        <taxon>Peloderinae</taxon>
        <taxon>Caenorhabditis</taxon>
    </lineage>
</organism>
<evidence type="ECO:0000256" key="5">
    <source>
        <dbReference type="ARBA" id="ARBA00023136"/>
    </source>
</evidence>
<dbReference type="EMBL" id="PDUG01000006">
    <property type="protein sequence ID" value="PIC20485.1"/>
    <property type="molecule type" value="Genomic_DNA"/>
</dbReference>
<evidence type="ECO:0008006" key="10">
    <source>
        <dbReference type="Google" id="ProtNLM"/>
    </source>
</evidence>
<dbReference type="Proteomes" id="UP000230233">
    <property type="component" value="Chromosome X"/>
</dbReference>
<comment type="similarity">
    <text evidence="2">Belongs to the nematode receptor-like protein srd family.</text>
</comment>
<dbReference type="GO" id="GO:0016020">
    <property type="term" value="C:membrane"/>
    <property type="evidence" value="ECO:0007669"/>
    <property type="project" value="UniProtKB-SubCell"/>
</dbReference>
<dbReference type="OrthoDB" id="5863340at2759"/>
<evidence type="ECO:0000256" key="4">
    <source>
        <dbReference type="ARBA" id="ARBA00022989"/>
    </source>
</evidence>
<evidence type="ECO:0000256" key="7">
    <source>
        <dbReference type="SAM" id="SignalP"/>
    </source>
</evidence>
<dbReference type="AlphaFoldDB" id="A0A2G5SZC7"/>
<accession>A0A2G5SZC7</accession>
<feature type="transmembrane region" description="Helical" evidence="6">
    <location>
        <begin position="220"/>
        <end position="242"/>
    </location>
</feature>
<feature type="chain" id="PRO_5013646962" description="G-protein coupled receptors family 1 profile domain-containing protein" evidence="7">
    <location>
        <begin position="20"/>
        <end position="271"/>
    </location>
</feature>
<feature type="signal peptide" evidence="7">
    <location>
        <begin position="1"/>
        <end position="19"/>
    </location>
</feature>
<feature type="transmembrane region" description="Helical" evidence="6">
    <location>
        <begin position="184"/>
        <end position="208"/>
    </location>
</feature>